<gene>
    <name evidence="1" type="ORF">KIW84_054726</name>
</gene>
<accession>A0A9D5AHT7</accession>
<organism evidence="1 2">
    <name type="scientific">Pisum sativum</name>
    <name type="common">Garden pea</name>
    <name type="synonym">Lathyrus oleraceus</name>
    <dbReference type="NCBI Taxonomy" id="3888"/>
    <lineage>
        <taxon>Eukaryota</taxon>
        <taxon>Viridiplantae</taxon>
        <taxon>Streptophyta</taxon>
        <taxon>Embryophyta</taxon>
        <taxon>Tracheophyta</taxon>
        <taxon>Spermatophyta</taxon>
        <taxon>Magnoliopsida</taxon>
        <taxon>eudicotyledons</taxon>
        <taxon>Gunneridae</taxon>
        <taxon>Pentapetalae</taxon>
        <taxon>rosids</taxon>
        <taxon>fabids</taxon>
        <taxon>Fabales</taxon>
        <taxon>Fabaceae</taxon>
        <taxon>Papilionoideae</taxon>
        <taxon>50 kb inversion clade</taxon>
        <taxon>NPAAA clade</taxon>
        <taxon>Hologalegina</taxon>
        <taxon>IRL clade</taxon>
        <taxon>Fabeae</taxon>
        <taxon>Lathyrus</taxon>
    </lineage>
</organism>
<dbReference type="Gramene" id="Psat05G0472600-T1">
    <property type="protein sequence ID" value="KAI5409013.1"/>
    <property type="gene ID" value="KIW84_054726"/>
</dbReference>
<dbReference type="Proteomes" id="UP001058974">
    <property type="component" value="Chromosome 5"/>
</dbReference>
<keyword evidence="2" id="KW-1185">Reference proteome</keyword>
<sequence length="194" mass="22263">LLVSMEDGDSIFHNEENRVSGSFMFQQVEARANPGSPITPFNPEKDDIVPQLSVRERNISPLKRSTKRRKLNLTIEIPKPFLPAFDISHPTLLPPPTPIDAIPNHSINPDTFIEINEAMSIDEFWEELKNKGGDFLDNASTSFDPSIEFNFDGLDDDFDPNTEFRFDGMDDDFDPFTLFNFAEIKLDWEFKMDD</sequence>
<proteinExistence type="predicted"/>
<name>A0A9D5AHT7_PEA</name>
<dbReference type="EMBL" id="JAMSHJ010000005">
    <property type="protein sequence ID" value="KAI5409013.1"/>
    <property type="molecule type" value="Genomic_DNA"/>
</dbReference>
<comment type="caution">
    <text evidence="1">The sequence shown here is derived from an EMBL/GenBank/DDBJ whole genome shotgun (WGS) entry which is preliminary data.</text>
</comment>
<reference evidence="1 2" key="1">
    <citation type="journal article" date="2022" name="Nat. Genet.">
        <title>Improved pea reference genome and pan-genome highlight genomic features and evolutionary characteristics.</title>
        <authorList>
            <person name="Yang T."/>
            <person name="Liu R."/>
            <person name="Luo Y."/>
            <person name="Hu S."/>
            <person name="Wang D."/>
            <person name="Wang C."/>
            <person name="Pandey M.K."/>
            <person name="Ge S."/>
            <person name="Xu Q."/>
            <person name="Li N."/>
            <person name="Li G."/>
            <person name="Huang Y."/>
            <person name="Saxena R.K."/>
            <person name="Ji Y."/>
            <person name="Li M."/>
            <person name="Yan X."/>
            <person name="He Y."/>
            <person name="Liu Y."/>
            <person name="Wang X."/>
            <person name="Xiang C."/>
            <person name="Varshney R.K."/>
            <person name="Ding H."/>
            <person name="Gao S."/>
            <person name="Zong X."/>
        </authorList>
    </citation>
    <scope>NUCLEOTIDE SEQUENCE [LARGE SCALE GENOMIC DNA]</scope>
    <source>
        <strain evidence="1 2">cv. Zhongwan 6</strain>
    </source>
</reference>
<protein>
    <submittedName>
        <fullName evidence="1">Uncharacterized protein</fullName>
    </submittedName>
</protein>
<evidence type="ECO:0000313" key="2">
    <source>
        <dbReference type="Proteomes" id="UP001058974"/>
    </source>
</evidence>
<feature type="non-terminal residue" evidence="1">
    <location>
        <position position="1"/>
    </location>
</feature>
<dbReference type="AlphaFoldDB" id="A0A9D5AHT7"/>
<evidence type="ECO:0000313" key="1">
    <source>
        <dbReference type="EMBL" id="KAI5409013.1"/>
    </source>
</evidence>